<feature type="compositionally biased region" description="Low complexity" evidence="1">
    <location>
        <begin position="106"/>
        <end position="116"/>
    </location>
</feature>
<protein>
    <submittedName>
        <fullName evidence="5">Hypothetical_protein</fullName>
    </submittedName>
</protein>
<comment type="caution">
    <text evidence="4">The sequence shown here is derived from an EMBL/GenBank/DDBJ whole genome shotgun (WGS) entry which is preliminary data.</text>
</comment>
<proteinExistence type="predicted"/>
<keyword evidence="2" id="KW-0812">Transmembrane</keyword>
<organism evidence="4">
    <name type="scientific">Hexamita inflata</name>
    <dbReference type="NCBI Taxonomy" id="28002"/>
    <lineage>
        <taxon>Eukaryota</taxon>
        <taxon>Metamonada</taxon>
        <taxon>Diplomonadida</taxon>
        <taxon>Hexamitidae</taxon>
        <taxon>Hexamitinae</taxon>
        <taxon>Hexamita</taxon>
    </lineage>
</organism>
<dbReference type="AlphaFoldDB" id="A0AA86NUK4"/>
<evidence type="ECO:0000313" key="4">
    <source>
        <dbReference type="EMBL" id="CAI9925861.1"/>
    </source>
</evidence>
<feature type="signal peptide" evidence="3">
    <location>
        <begin position="1"/>
        <end position="21"/>
    </location>
</feature>
<evidence type="ECO:0000256" key="2">
    <source>
        <dbReference type="SAM" id="Phobius"/>
    </source>
</evidence>
<keyword evidence="2" id="KW-0472">Membrane</keyword>
<reference evidence="5 6" key="2">
    <citation type="submission" date="2024-07" db="EMBL/GenBank/DDBJ databases">
        <authorList>
            <person name="Akdeniz Z."/>
        </authorList>
    </citation>
    <scope>NUCLEOTIDE SEQUENCE [LARGE SCALE GENOMIC DNA]</scope>
</reference>
<evidence type="ECO:0000313" key="6">
    <source>
        <dbReference type="Proteomes" id="UP001642409"/>
    </source>
</evidence>
<evidence type="ECO:0000313" key="5">
    <source>
        <dbReference type="EMBL" id="CAL6018926.1"/>
    </source>
</evidence>
<feature type="transmembrane region" description="Helical" evidence="2">
    <location>
        <begin position="132"/>
        <end position="151"/>
    </location>
</feature>
<name>A0AA86NUK4_9EUKA</name>
<keyword evidence="3" id="KW-0732">Signal</keyword>
<sequence length="248" mass="28589">MLWIIIGILLKSNARLNLVSSVEKQKNNYIFDVAILTLKKRRTYHTRQSRRRRRRTACTTKTGRSCCSCCRKDSRSNGRSKPAAERSRRAGRSRDNTKCCPKKDSTQTTGSPGSKTSKSRCDVRFRIHRGQFIFSSFTFICGFILFGMLCYTQRSTDQIQRGFGPHLAARRQIAVCFRKLTRITELSGSRAQLIKLRLSEDSKYFITGWAVRFAQRMRLAPVNVTRCFVGMVMSSRVNIELYFFESFG</sequence>
<keyword evidence="2" id="KW-1133">Transmembrane helix</keyword>
<feature type="compositionally biased region" description="Basic and acidic residues" evidence="1">
    <location>
        <begin position="70"/>
        <end position="105"/>
    </location>
</feature>
<accession>A0AA86NUK4</accession>
<reference evidence="4" key="1">
    <citation type="submission" date="2023-06" db="EMBL/GenBank/DDBJ databases">
        <authorList>
            <person name="Kurt Z."/>
        </authorList>
    </citation>
    <scope>NUCLEOTIDE SEQUENCE</scope>
</reference>
<dbReference type="Proteomes" id="UP001642409">
    <property type="component" value="Unassembled WGS sequence"/>
</dbReference>
<keyword evidence="6" id="KW-1185">Reference proteome</keyword>
<feature type="region of interest" description="Disordered" evidence="1">
    <location>
        <begin position="70"/>
        <end position="118"/>
    </location>
</feature>
<evidence type="ECO:0000256" key="1">
    <source>
        <dbReference type="SAM" id="MobiDB-lite"/>
    </source>
</evidence>
<dbReference type="EMBL" id="CAXDID020000081">
    <property type="protein sequence ID" value="CAL6018926.1"/>
    <property type="molecule type" value="Genomic_DNA"/>
</dbReference>
<dbReference type="EMBL" id="CATOUU010000347">
    <property type="protein sequence ID" value="CAI9925861.1"/>
    <property type="molecule type" value="Genomic_DNA"/>
</dbReference>
<gene>
    <name evidence="4" type="ORF">HINF_LOCUS13506</name>
    <name evidence="5" type="ORF">HINF_LOCUS26707</name>
</gene>
<evidence type="ECO:0000256" key="3">
    <source>
        <dbReference type="SAM" id="SignalP"/>
    </source>
</evidence>
<feature type="chain" id="PRO_5041715169" evidence="3">
    <location>
        <begin position="22"/>
        <end position="248"/>
    </location>
</feature>